<dbReference type="SFLD" id="SFLDS00003">
    <property type="entry name" value="Haloacid_Dehalogenase"/>
    <property type="match status" value="1"/>
</dbReference>
<dbReference type="OrthoDB" id="9806027at2"/>
<dbReference type="STRING" id="574376.BAMA_09685"/>
<name>A0A073K3M2_9BACI</name>
<comment type="caution">
    <text evidence="1">The sequence shown here is derived from an EMBL/GenBank/DDBJ whole genome shotgun (WGS) entry which is preliminary data.</text>
</comment>
<dbReference type="Gene3D" id="3.30.1240.10">
    <property type="match status" value="1"/>
</dbReference>
<dbReference type="Proteomes" id="UP000027822">
    <property type="component" value="Unassembled WGS sequence"/>
</dbReference>
<gene>
    <name evidence="1" type="ORF">BAMA_09685</name>
</gene>
<protein>
    <submittedName>
        <fullName evidence="1">HAD family hydrolase</fullName>
    </submittedName>
</protein>
<dbReference type="EMBL" id="JOTN01000002">
    <property type="protein sequence ID" value="KEK21052.1"/>
    <property type="molecule type" value="Genomic_DNA"/>
</dbReference>
<dbReference type="NCBIfam" id="TIGR01484">
    <property type="entry name" value="HAD-SF-IIB"/>
    <property type="match status" value="1"/>
</dbReference>
<dbReference type="Gene3D" id="3.40.50.1000">
    <property type="entry name" value="HAD superfamily/HAD-like"/>
    <property type="match status" value="1"/>
</dbReference>
<dbReference type="GO" id="GO:0000287">
    <property type="term" value="F:magnesium ion binding"/>
    <property type="evidence" value="ECO:0007669"/>
    <property type="project" value="TreeGrafter"/>
</dbReference>
<dbReference type="SFLD" id="SFLDG01140">
    <property type="entry name" value="C2.B:_Phosphomannomutase_and_P"/>
    <property type="match status" value="1"/>
</dbReference>
<organism evidence="1 2">
    <name type="scientific">Bacillus manliponensis</name>
    <dbReference type="NCBI Taxonomy" id="574376"/>
    <lineage>
        <taxon>Bacteria</taxon>
        <taxon>Bacillati</taxon>
        <taxon>Bacillota</taxon>
        <taxon>Bacilli</taxon>
        <taxon>Bacillales</taxon>
        <taxon>Bacillaceae</taxon>
        <taxon>Bacillus</taxon>
        <taxon>Bacillus cereus group</taxon>
    </lineage>
</organism>
<dbReference type="InterPro" id="IPR036412">
    <property type="entry name" value="HAD-like_sf"/>
</dbReference>
<dbReference type="GO" id="GO:0016791">
    <property type="term" value="F:phosphatase activity"/>
    <property type="evidence" value="ECO:0007669"/>
    <property type="project" value="TreeGrafter"/>
</dbReference>
<reference evidence="1 2" key="1">
    <citation type="submission" date="2014-06" db="EMBL/GenBank/DDBJ databases">
        <title>Draft genome sequence of Bacillus manliponensis JCM 15802 (MCCC 1A00708).</title>
        <authorList>
            <person name="Lai Q."/>
            <person name="Liu Y."/>
            <person name="Shao Z."/>
        </authorList>
    </citation>
    <scope>NUCLEOTIDE SEQUENCE [LARGE SCALE GENOMIC DNA]</scope>
    <source>
        <strain evidence="1 2">JCM 15802</strain>
    </source>
</reference>
<dbReference type="InterPro" id="IPR023214">
    <property type="entry name" value="HAD_sf"/>
</dbReference>
<dbReference type="InterPro" id="IPR000150">
    <property type="entry name" value="Cof"/>
</dbReference>
<evidence type="ECO:0000313" key="1">
    <source>
        <dbReference type="EMBL" id="KEK21052.1"/>
    </source>
</evidence>
<dbReference type="AlphaFoldDB" id="A0A073K3M2"/>
<dbReference type="SUPFAM" id="SSF56784">
    <property type="entry name" value="HAD-like"/>
    <property type="match status" value="1"/>
</dbReference>
<dbReference type="InterPro" id="IPR006379">
    <property type="entry name" value="HAD-SF_hydro_IIB"/>
</dbReference>
<dbReference type="PANTHER" id="PTHR10000:SF8">
    <property type="entry name" value="HAD SUPERFAMILY HYDROLASE-LIKE, TYPE 3"/>
    <property type="match status" value="1"/>
</dbReference>
<dbReference type="Pfam" id="PF08282">
    <property type="entry name" value="Hydrolase_3"/>
    <property type="match status" value="1"/>
</dbReference>
<dbReference type="RefSeq" id="WP_034635935.1">
    <property type="nucleotide sequence ID" value="NZ_CBCSJC010000001.1"/>
</dbReference>
<dbReference type="NCBIfam" id="TIGR00099">
    <property type="entry name" value="Cof-subfamily"/>
    <property type="match status" value="1"/>
</dbReference>
<sequence>MIKLFVTDLDDTLVYKVNRIETEDARALSWLAEKGTHICFASGRFAHRIHEVVNRFSFPYYTAGLNGAVLLSCNNEMLHESTFQHEVAREIYEYIHEKQLADIVCAKEKRYTKKKNDYHRSFEEDMSVTIREVDTLEEEFGKTIHPSKLFLYGEEGRIIELDKELRGKFQGKAEVVISGKGYVDVMPVGISKGNALRLLMDHLQLEPHEVACIGDSFNDVSMFEVTPHSFTLRHAHPYIKERAAHVVRSVEEAIMRLPLLA</sequence>
<keyword evidence="2" id="KW-1185">Reference proteome</keyword>
<proteinExistence type="predicted"/>
<keyword evidence="1" id="KW-0378">Hydrolase</keyword>
<evidence type="ECO:0000313" key="2">
    <source>
        <dbReference type="Proteomes" id="UP000027822"/>
    </source>
</evidence>
<dbReference type="PANTHER" id="PTHR10000">
    <property type="entry name" value="PHOSPHOSERINE PHOSPHATASE"/>
    <property type="match status" value="1"/>
</dbReference>
<accession>A0A073K3M2</accession>
<dbReference type="GO" id="GO:0005829">
    <property type="term" value="C:cytosol"/>
    <property type="evidence" value="ECO:0007669"/>
    <property type="project" value="TreeGrafter"/>
</dbReference>
<dbReference type="eggNOG" id="COG0561">
    <property type="taxonomic scope" value="Bacteria"/>
</dbReference>